<keyword evidence="2 3" id="KW-0472">Membrane</keyword>
<dbReference type="RefSeq" id="WP_088124538.1">
    <property type="nucleotide sequence ID" value="NZ_CP036499.1"/>
</dbReference>
<comment type="subcellular location">
    <subcellularLocation>
        <location evidence="1">Membrane</location>
    </subcellularLocation>
</comment>
<name>A0A481SGU2_VIBCL</name>
<evidence type="ECO:0000259" key="4">
    <source>
        <dbReference type="PROSITE" id="PS51123"/>
    </source>
</evidence>
<dbReference type="PROSITE" id="PS51257">
    <property type="entry name" value="PROKAR_LIPOPROTEIN"/>
    <property type="match status" value="1"/>
</dbReference>
<dbReference type="InterPro" id="IPR006664">
    <property type="entry name" value="OMP_bac"/>
</dbReference>
<evidence type="ECO:0000313" key="5">
    <source>
        <dbReference type="EMBL" id="QBH68085.1"/>
    </source>
</evidence>
<proteinExistence type="predicted"/>
<dbReference type="InterPro" id="IPR036737">
    <property type="entry name" value="OmpA-like_sf"/>
</dbReference>
<dbReference type="EMBL" id="MH494081">
    <property type="protein sequence ID" value="QBH68085.1"/>
    <property type="molecule type" value="Genomic_DNA"/>
</dbReference>
<reference evidence="5" key="1">
    <citation type="submission" date="2018-06" db="EMBL/GenBank/DDBJ databases">
        <title>T3SS gene cluster in Vibrio cholerae O1.</title>
        <authorList>
            <person name="Monakhova E.V."/>
            <person name="Pisanov R.V."/>
            <person name="Ezhova M.I."/>
            <person name="Vodop'yanov A.O."/>
        </authorList>
    </citation>
    <scope>NUCLEOTIDE SEQUENCE</scope>
    <source>
        <strain evidence="5">R-20000</strain>
    </source>
</reference>
<gene>
    <name evidence="5" type="primary">vopA</name>
</gene>
<evidence type="ECO:0000256" key="2">
    <source>
        <dbReference type="ARBA" id="ARBA00023136"/>
    </source>
</evidence>
<dbReference type="AlphaFoldDB" id="A0A481SGU2"/>
<feature type="domain" description="OmpA-like" evidence="4">
    <location>
        <begin position="152"/>
        <end position="265"/>
    </location>
</feature>
<dbReference type="SUPFAM" id="SSF103088">
    <property type="entry name" value="OmpA-like"/>
    <property type="match status" value="1"/>
</dbReference>
<accession>A0A481SGU2</accession>
<evidence type="ECO:0000256" key="3">
    <source>
        <dbReference type="PROSITE-ProRule" id="PRU00473"/>
    </source>
</evidence>
<sequence length="268" mass="31048">MLRKTLLASACGMMLLSGCSSQIKDDNIVLDQDWKPDIYNLIISHVSDVDNLRFWVRRTPSYEDGYPHQLACVEVAQPLEPNRFYIANLNTYGLNQVYNCENDYWRYDNLVDPYTSRAVDLSAWDPNLSKRRYTNYPVNMNTHIDGVDAYLWGEGQLRLVFSDLFPVNQYQLTNKGVNTLFEVIDKLKYLPVEELTIYGIADSSGTYQKNRVLADRRAQSVKTFLVEEGLSYLPMKLRGTVENGLSTAQQRVLQRRFVIEVRFKTDEK</sequence>
<dbReference type="PRINTS" id="PR01021">
    <property type="entry name" value="OMPADOMAIN"/>
</dbReference>
<protein>
    <submittedName>
        <fullName evidence="5">VopA</fullName>
    </submittedName>
</protein>
<organism evidence="5">
    <name type="scientific">Vibrio cholerae</name>
    <dbReference type="NCBI Taxonomy" id="666"/>
    <lineage>
        <taxon>Bacteria</taxon>
        <taxon>Pseudomonadati</taxon>
        <taxon>Pseudomonadota</taxon>
        <taxon>Gammaproteobacteria</taxon>
        <taxon>Vibrionales</taxon>
        <taxon>Vibrionaceae</taxon>
        <taxon>Vibrio</taxon>
    </lineage>
</organism>
<dbReference type="GO" id="GO:0016020">
    <property type="term" value="C:membrane"/>
    <property type="evidence" value="ECO:0007669"/>
    <property type="project" value="UniProtKB-SubCell"/>
</dbReference>
<dbReference type="Gene3D" id="3.30.1330.60">
    <property type="entry name" value="OmpA-like domain"/>
    <property type="match status" value="1"/>
</dbReference>
<dbReference type="Pfam" id="PF00691">
    <property type="entry name" value="OmpA"/>
    <property type="match status" value="1"/>
</dbReference>
<dbReference type="InterPro" id="IPR006665">
    <property type="entry name" value="OmpA-like"/>
</dbReference>
<evidence type="ECO:0000256" key="1">
    <source>
        <dbReference type="ARBA" id="ARBA00004370"/>
    </source>
</evidence>
<dbReference type="PROSITE" id="PS51123">
    <property type="entry name" value="OMPA_2"/>
    <property type="match status" value="1"/>
</dbReference>